<dbReference type="PROSITE" id="PS51257">
    <property type="entry name" value="PROKAR_LIPOPROTEIN"/>
    <property type="match status" value="1"/>
</dbReference>
<dbReference type="Pfam" id="PF08757">
    <property type="entry name" value="CotH"/>
    <property type="match status" value="1"/>
</dbReference>
<gene>
    <name evidence="2" type="ORF">G6F64_003576</name>
</gene>
<keyword evidence="1" id="KW-0732">Signal</keyword>
<evidence type="ECO:0000256" key="1">
    <source>
        <dbReference type="SAM" id="SignalP"/>
    </source>
</evidence>
<dbReference type="AlphaFoldDB" id="A0A9P6XE34"/>
<evidence type="ECO:0000313" key="3">
    <source>
        <dbReference type="Proteomes" id="UP000716291"/>
    </source>
</evidence>
<name>A0A9P6XE34_RHIOR</name>
<proteinExistence type="predicted"/>
<dbReference type="EMBL" id="JAANQT010000355">
    <property type="protein sequence ID" value="KAG1311745.1"/>
    <property type="molecule type" value="Genomic_DNA"/>
</dbReference>
<feature type="signal peptide" evidence="1">
    <location>
        <begin position="1"/>
        <end position="27"/>
    </location>
</feature>
<reference evidence="2" key="1">
    <citation type="journal article" date="2020" name="Microb. Genom.">
        <title>Genetic diversity of clinical and environmental Mucorales isolates obtained from an investigation of mucormycosis cases among solid organ transplant recipients.</title>
        <authorList>
            <person name="Nguyen M.H."/>
            <person name="Kaul D."/>
            <person name="Muto C."/>
            <person name="Cheng S.J."/>
            <person name="Richter R.A."/>
            <person name="Bruno V.M."/>
            <person name="Liu G."/>
            <person name="Beyhan S."/>
            <person name="Sundermann A.J."/>
            <person name="Mounaud S."/>
            <person name="Pasculle A.W."/>
            <person name="Nierman W.C."/>
            <person name="Driscoll E."/>
            <person name="Cumbie R."/>
            <person name="Clancy C.J."/>
            <person name="Dupont C.L."/>
        </authorList>
    </citation>
    <scope>NUCLEOTIDE SEQUENCE</scope>
    <source>
        <strain evidence="2">GL11</strain>
    </source>
</reference>
<comment type="caution">
    <text evidence="2">The sequence shown here is derived from an EMBL/GenBank/DDBJ whole genome shotgun (WGS) entry which is preliminary data.</text>
</comment>
<dbReference type="InterPro" id="IPR014867">
    <property type="entry name" value="Spore_coat_CotH_CotH2/3/7"/>
</dbReference>
<dbReference type="OrthoDB" id="10267127at2759"/>
<dbReference type="PANTHER" id="PTHR40050">
    <property type="entry name" value="INNER SPORE COAT PROTEIN H"/>
    <property type="match status" value="1"/>
</dbReference>
<evidence type="ECO:0000313" key="2">
    <source>
        <dbReference type="EMBL" id="KAG1311745.1"/>
    </source>
</evidence>
<dbReference type="PANTHER" id="PTHR40050:SF1">
    <property type="entry name" value="INNER SPORE COAT PROTEIN H"/>
    <property type="match status" value="1"/>
</dbReference>
<sequence>MVITILRALPALQLLLVLLLSCTSVLAQIGLYSVILNSPDTDAAVVVGDHIYRLFPSEKSSILLQVKAPRGMPYYYAKIKKGTTDIIDKERFVRAPLTRQWTFNEFYNRNWNTKDVQSFKPISGITERHHRAEDDQLHPVGEIATIHVMANPEDLKMIHDNFLDDYDIKANVTHISSTTVRHFINCDFGISGRTSRYSTKLPYKIKFPKNGYSLNGFRKVKLRSTQNDPTYMREYLSIEAIRAVNQPATRGSFVRVFLNQKAVGILLLVEKYDSTWLEKEFNPQKNASYSNGILYEGHGGLNDDVRADLSYRGDNFEAYSDTTYEIAEKPKTGEENSYADLVKFIAFIRDQQLLQKTGDTERIASSVSEWEKWIDIEGFLANIAVEFFFGFCDGYTQNTNNYYLYKDPYQKRFVYIPWDFDYNLGNGPFDMEAILTGNYKQYGRLSDLPLTSAILGVPAYRELFERQLDLVVTGIVDEKSSTPVIDSLADFLRDDIAWDKTLPRVRAGPNYLTGAIQAFFEGKIEDAAIGPYSMDYLRIPDYVIRLNKNIDFNVAIDGLTGHPSLLGVKEWFRLKAANYYARLAYIRPPEKAASVHLN</sequence>
<feature type="chain" id="PRO_5040442671" evidence="1">
    <location>
        <begin position="28"/>
        <end position="598"/>
    </location>
</feature>
<keyword evidence="3" id="KW-1185">Reference proteome</keyword>
<accession>A0A9P6XE34</accession>
<organism evidence="2 3">
    <name type="scientific">Rhizopus oryzae</name>
    <name type="common">Mucormycosis agent</name>
    <name type="synonym">Rhizopus arrhizus var. delemar</name>
    <dbReference type="NCBI Taxonomy" id="64495"/>
    <lineage>
        <taxon>Eukaryota</taxon>
        <taxon>Fungi</taxon>
        <taxon>Fungi incertae sedis</taxon>
        <taxon>Mucoromycota</taxon>
        <taxon>Mucoromycotina</taxon>
        <taxon>Mucoromycetes</taxon>
        <taxon>Mucorales</taxon>
        <taxon>Mucorineae</taxon>
        <taxon>Rhizopodaceae</taxon>
        <taxon>Rhizopus</taxon>
    </lineage>
</organism>
<dbReference type="Proteomes" id="UP000716291">
    <property type="component" value="Unassembled WGS sequence"/>
</dbReference>
<protein>
    <submittedName>
        <fullName evidence="2">Uncharacterized protein</fullName>
    </submittedName>
</protein>